<dbReference type="PANTHER" id="PTHR38795">
    <property type="entry name" value="DUF6604 DOMAIN-CONTAINING PROTEIN"/>
    <property type="match status" value="1"/>
</dbReference>
<evidence type="ECO:0000259" key="1">
    <source>
        <dbReference type="Pfam" id="PF20253"/>
    </source>
</evidence>
<dbReference type="Pfam" id="PF20253">
    <property type="entry name" value="DUF6604"/>
    <property type="match status" value="1"/>
</dbReference>
<dbReference type="EMBL" id="BLKC01000005">
    <property type="protein sequence ID" value="GFF24349.1"/>
    <property type="molecule type" value="Genomic_DNA"/>
</dbReference>
<protein>
    <recommendedName>
        <fullName evidence="1">DUF6604 domain-containing protein</fullName>
    </recommendedName>
</protein>
<gene>
    <name evidence="2" type="ORF">IFM46972_01006</name>
</gene>
<dbReference type="InterPro" id="IPR046539">
    <property type="entry name" value="DUF6604"/>
</dbReference>
<feature type="domain" description="DUF6604" evidence="1">
    <location>
        <begin position="38"/>
        <end position="254"/>
    </location>
</feature>
<accession>A0A8H3N3L2</accession>
<evidence type="ECO:0000313" key="3">
    <source>
        <dbReference type="Proteomes" id="UP000465221"/>
    </source>
</evidence>
<dbReference type="AlphaFoldDB" id="A0A8H3N3L2"/>
<reference evidence="2 3" key="1">
    <citation type="submission" date="2020-01" db="EMBL/GenBank/DDBJ databases">
        <title>Draft genome sequence of Aspergillus udagawae IFM 46972.</title>
        <authorList>
            <person name="Takahashi H."/>
            <person name="Yaguchi T."/>
        </authorList>
    </citation>
    <scope>NUCLEOTIDE SEQUENCE [LARGE SCALE GENOMIC DNA]</scope>
    <source>
        <strain evidence="2 3">IFM 46972</strain>
    </source>
</reference>
<proteinExistence type="predicted"/>
<organism evidence="2 3">
    <name type="scientific">Aspergillus udagawae</name>
    <dbReference type="NCBI Taxonomy" id="91492"/>
    <lineage>
        <taxon>Eukaryota</taxon>
        <taxon>Fungi</taxon>
        <taxon>Dikarya</taxon>
        <taxon>Ascomycota</taxon>
        <taxon>Pezizomycotina</taxon>
        <taxon>Eurotiomycetes</taxon>
        <taxon>Eurotiomycetidae</taxon>
        <taxon>Eurotiales</taxon>
        <taxon>Aspergillaceae</taxon>
        <taxon>Aspergillus</taxon>
        <taxon>Aspergillus subgen. Fumigati</taxon>
    </lineage>
</organism>
<comment type="caution">
    <text evidence="2">The sequence shown here is derived from an EMBL/GenBank/DDBJ whole genome shotgun (WGS) entry which is preliminary data.</text>
</comment>
<evidence type="ECO:0000313" key="2">
    <source>
        <dbReference type="EMBL" id="GFF24349.1"/>
    </source>
</evidence>
<dbReference type="Proteomes" id="UP000465221">
    <property type="component" value="Unassembled WGS sequence"/>
</dbReference>
<sequence>MALTNEPLVSLYRQYKESTKYALGWLYSVSGLAPANPLPRSGLLEAANRIALRKIEVPVSVISHLRSAVTGRRNVLQIYRSLSASSNGNMDEDNARHETFINRLEDVLQILLPLTAPSSLRSTEKSDLNPISNRFTALQVSDDFNAVGPNVEENFQNVPQVAAHNDAPAAMQSSQLPEDLILEDDDIGEWIELSYFLCVRSSTPRVGGKLISRQEMDAISEQVNECWRQAASKQLPVPLAAWLSTTALHAAVRIFARIRHIAPTFDILVDKWFKHAKKGIKIRFRDIPLLASSFGGRCAEGITLRKIRLLLHHCRSLEEYKTILPNAGARAKPADIIRPHIPGGLDDPIWAHDDLALDQMQESMRQLLVSNRAVAAMEASEKDVHISEPLLPPLRLFLGDESLPTPFQLAYGMEMLLSTYKSFLWSQGNKNTQNCRVLALQFAKEVQRSILDAVSALEGVQNTDNDAAVYYSLLQVQVDHLEGFVREQRFDLYYQSPWVAGCHMVEILDFAFFHGVSLCCELGYVCAVLHLYNALRHLDPPIYKITLLEQLCQLFLQPLFLGTLPKENFSSHFRRAMGQGLDREKTASLDGRSRLSMPCTISERKIDKTRLSLFHELSSFNYQPTIEFWTRVYIDPALRQPSHAQAARVTLEIHSVPFNEPLGRIKTAVMKEFTGELPIMRTDLFAVFCFCTRLLLDVSEIADGDSGLVFQERSSARLGFSVVDMLLREIVDHLRDDSRRRLLRYLRPLNMAKGVFAKVKDDPSLSGYQWSI</sequence>
<dbReference type="PANTHER" id="PTHR38795:SF1">
    <property type="entry name" value="DUF6604 DOMAIN-CONTAINING PROTEIN"/>
    <property type="match status" value="1"/>
</dbReference>
<name>A0A8H3N3L2_9EURO</name>